<dbReference type="SUPFAM" id="SSF53098">
    <property type="entry name" value="Ribonuclease H-like"/>
    <property type="match status" value="1"/>
</dbReference>
<proteinExistence type="predicted"/>
<reference evidence="2" key="1">
    <citation type="journal article" date="2023" name="Mol. Phylogenet. Evol.">
        <title>Genome-scale phylogeny and comparative genomics of the fungal order Sordariales.</title>
        <authorList>
            <person name="Hensen N."/>
            <person name="Bonometti L."/>
            <person name="Westerberg I."/>
            <person name="Brannstrom I.O."/>
            <person name="Guillou S."/>
            <person name="Cros-Aarteil S."/>
            <person name="Calhoun S."/>
            <person name="Haridas S."/>
            <person name="Kuo A."/>
            <person name="Mondo S."/>
            <person name="Pangilinan J."/>
            <person name="Riley R."/>
            <person name="LaButti K."/>
            <person name="Andreopoulos B."/>
            <person name="Lipzen A."/>
            <person name="Chen C."/>
            <person name="Yan M."/>
            <person name="Daum C."/>
            <person name="Ng V."/>
            <person name="Clum A."/>
            <person name="Steindorff A."/>
            <person name="Ohm R.A."/>
            <person name="Martin F."/>
            <person name="Silar P."/>
            <person name="Natvig D.O."/>
            <person name="Lalanne C."/>
            <person name="Gautier V."/>
            <person name="Ament-Velasquez S.L."/>
            <person name="Kruys A."/>
            <person name="Hutchinson M.I."/>
            <person name="Powell A.J."/>
            <person name="Barry K."/>
            <person name="Miller A.N."/>
            <person name="Grigoriev I.V."/>
            <person name="Debuchy R."/>
            <person name="Gladieux P."/>
            <person name="Hiltunen Thoren M."/>
            <person name="Johannesson H."/>
        </authorList>
    </citation>
    <scope>NUCLEOTIDE SEQUENCE [LARGE SCALE GENOMIC DNA]</scope>
    <source>
        <strain evidence="2">CBS 340.73</strain>
    </source>
</reference>
<organism evidence="1 2">
    <name type="scientific">Diplogelasinospora grovesii</name>
    <dbReference type="NCBI Taxonomy" id="303347"/>
    <lineage>
        <taxon>Eukaryota</taxon>
        <taxon>Fungi</taxon>
        <taxon>Dikarya</taxon>
        <taxon>Ascomycota</taxon>
        <taxon>Pezizomycotina</taxon>
        <taxon>Sordariomycetes</taxon>
        <taxon>Sordariomycetidae</taxon>
        <taxon>Sordariales</taxon>
        <taxon>Diplogelasinosporaceae</taxon>
        <taxon>Diplogelasinospora</taxon>
    </lineage>
</organism>
<dbReference type="AlphaFoldDB" id="A0AAN6N4C9"/>
<evidence type="ECO:0000313" key="1">
    <source>
        <dbReference type="EMBL" id="KAK3938950.1"/>
    </source>
</evidence>
<name>A0AAN6N4C9_9PEZI</name>
<dbReference type="InterPro" id="IPR012337">
    <property type="entry name" value="RNaseH-like_sf"/>
</dbReference>
<dbReference type="Proteomes" id="UP001303473">
    <property type="component" value="Unassembled WGS sequence"/>
</dbReference>
<sequence length="609" mass="69068">MEQIRDAETHTSTSLDASSYLKIVGPDKREYHLRSHFHDKERPSWVNAHGIDTLLPKSHHTPRSWLRTIYNRHFDALKTEILAKPNKIHISFDRWSSPGTAAFFAVVAHYFDQLRIFQTKLLALPRIKGTHNGENLAKGVIEVVKRFSFESKLAAQENALRRPRVKEGFESELSAPEKLVAPTRGWKLTSSITGGFPTITPLPASKLAAVRSEDCKMHVFYQSSDDTSIHKPAKPGTPLTAVSGGWSEVRLFYVTPGDILAGGYSDDHTKRMGNTGFTLTPNAMMSAVAWNYASPSFQIRIYTNTDEREDLYELSFSRNANWALRCVSKTAADRLVPLAMSKNTPLSAVAAIVVDEAPKVYFHPRRTIAEWDVSSAASSSCSGIPKIKEEKQRRLKEREEEERKRVKPVLPNTVTLRNPIAIMGSLQGAPVDIDDVFQKVDLPFPVYLYNHASTTVWVTDTGMLCLDKSRHARDNRHGKPLPCREPEIPPYTMFPFWTDLKICKGKPQGIYYEISGETPDRKFTVEWYVTRYRQESQYFHFNLLLEEAKPNVVTFKYYDIVDMGKECTVGVQGPEYEMMFSHNETIVHKGLTIVFDTASNTMVKDVFPV</sequence>
<protein>
    <submittedName>
        <fullName evidence="1">Uncharacterized protein</fullName>
    </submittedName>
</protein>
<keyword evidence="2" id="KW-1185">Reference proteome</keyword>
<evidence type="ECO:0000313" key="2">
    <source>
        <dbReference type="Proteomes" id="UP001303473"/>
    </source>
</evidence>
<accession>A0AAN6N4C9</accession>
<dbReference type="EMBL" id="MU853819">
    <property type="protein sequence ID" value="KAK3938950.1"/>
    <property type="molecule type" value="Genomic_DNA"/>
</dbReference>
<dbReference type="Gene3D" id="2.120.10.70">
    <property type="entry name" value="Fucose-specific lectin"/>
    <property type="match status" value="1"/>
</dbReference>
<comment type="caution">
    <text evidence="1">The sequence shown here is derived from an EMBL/GenBank/DDBJ whole genome shotgun (WGS) entry which is preliminary data.</text>
</comment>
<gene>
    <name evidence="1" type="ORF">QBC46DRAFT_342996</name>
</gene>